<reference evidence="4" key="1">
    <citation type="submission" date="2016-06" db="UniProtKB">
        <authorList>
            <consortium name="WormBaseParasite"/>
        </authorList>
    </citation>
    <scope>IDENTIFICATION</scope>
</reference>
<evidence type="ECO:0000313" key="2">
    <source>
        <dbReference type="EMBL" id="VDO29652.1"/>
    </source>
</evidence>
<dbReference type="EMBL" id="UZAJ01000697">
    <property type="protein sequence ID" value="VDO29652.1"/>
    <property type="molecule type" value="Genomic_DNA"/>
</dbReference>
<feature type="transmembrane region" description="Helical" evidence="1">
    <location>
        <begin position="22"/>
        <end position="39"/>
    </location>
</feature>
<evidence type="ECO:0000313" key="4">
    <source>
        <dbReference type="WBParaSite" id="OFLC_0000146701-mRNA-1"/>
    </source>
</evidence>
<keyword evidence="1" id="KW-0472">Membrane</keyword>
<name>A0A183H1V8_9BILA</name>
<evidence type="ECO:0000313" key="3">
    <source>
        <dbReference type="Proteomes" id="UP000267606"/>
    </source>
</evidence>
<gene>
    <name evidence="2" type="ORF">OFLC_LOCUS1468</name>
</gene>
<dbReference type="AlphaFoldDB" id="A0A183H1V8"/>
<dbReference type="WBParaSite" id="OFLC_0000146701-mRNA-1">
    <property type="protein sequence ID" value="OFLC_0000146701-mRNA-1"/>
    <property type="gene ID" value="OFLC_0000146701"/>
</dbReference>
<sequence>MHIARAVVLTAAVQLNRSVTTAAYRSYLLVCLCVFGYVCELH</sequence>
<accession>A0A183H1V8</accession>
<keyword evidence="3" id="KW-1185">Reference proteome</keyword>
<protein>
    <submittedName>
        <fullName evidence="2 4">Uncharacterized protein</fullName>
    </submittedName>
</protein>
<dbReference type="Proteomes" id="UP000267606">
    <property type="component" value="Unassembled WGS sequence"/>
</dbReference>
<keyword evidence="1" id="KW-0812">Transmembrane</keyword>
<keyword evidence="1" id="KW-1133">Transmembrane helix</keyword>
<organism evidence="4">
    <name type="scientific">Onchocerca flexuosa</name>
    <dbReference type="NCBI Taxonomy" id="387005"/>
    <lineage>
        <taxon>Eukaryota</taxon>
        <taxon>Metazoa</taxon>
        <taxon>Ecdysozoa</taxon>
        <taxon>Nematoda</taxon>
        <taxon>Chromadorea</taxon>
        <taxon>Rhabditida</taxon>
        <taxon>Spirurina</taxon>
        <taxon>Spiruromorpha</taxon>
        <taxon>Filarioidea</taxon>
        <taxon>Onchocercidae</taxon>
        <taxon>Onchocerca</taxon>
    </lineage>
</organism>
<proteinExistence type="predicted"/>
<evidence type="ECO:0000256" key="1">
    <source>
        <dbReference type="SAM" id="Phobius"/>
    </source>
</evidence>
<reference evidence="2 3" key="2">
    <citation type="submission" date="2018-11" db="EMBL/GenBank/DDBJ databases">
        <authorList>
            <consortium name="Pathogen Informatics"/>
        </authorList>
    </citation>
    <scope>NUCLEOTIDE SEQUENCE [LARGE SCALE GENOMIC DNA]</scope>
</reference>